<dbReference type="GO" id="GO:0003677">
    <property type="term" value="F:DNA binding"/>
    <property type="evidence" value="ECO:0007669"/>
    <property type="project" value="InterPro"/>
</dbReference>
<dbReference type="Proteomes" id="UP000244507">
    <property type="component" value="Segment"/>
</dbReference>
<proteinExistence type="predicted"/>
<evidence type="ECO:0000313" key="3">
    <source>
        <dbReference type="Proteomes" id="UP000244507"/>
    </source>
</evidence>
<organism evidence="2 3">
    <name type="scientific">Escherichia phage myPSH1131</name>
    <dbReference type="NCBI Taxonomy" id="2108117"/>
    <lineage>
        <taxon>Viruses</taxon>
        <taxon>Duplodnaviria</taxon>
        <taxon>Heunggongvirae</taxon>
        <taxon>Uroviricota</taxon>
        <taxon>Caudoviricetes</taxon>
        <taxon>Mktvariviridae</taxon>
        <taxon>Gordonclarkvirinae</taxon>
        <taxon>Kuravirus</taxon>
        <taxon>Kuravirus myPSH1131</taxon>
    </lineage>
</organism>
<dbReference type="SUPFAM" id="SSF56672">
    <property type="entry name" value="DNA/RNA polymerases"/>
    <property type="match status" value="1"/>
</dbReference>
<dbReference type="EMBL" id="MG983840">
    <property type="protein sequence ID" value="AVQ10057.1"/>
    <property type="molecule type" value="Genomic_DNA"/>
</dbReference>
<keyword evidence="3" id="KW-1185">Reference proteome</keyword>
<gene>
    <name evidence="2" type="ORF">PSH1131_052</name>
</gene>
<evidence type="ECO:0000259" key="1">
    <source>
        <dbReference type="Pfam" id="PF00476"/>
    </source>
</evidence>
<reference evidence="2 3" key="1">
    <citation type="submission" date="2018-02" db="EMBL/GenBank/DDBJ databases">
        <title>Isolation, characterization and genome analysis of lytic bacteriophages against Escherichia coli.</title>
        <authorList>
            <person name="Ramesh N."/>
            <person name="Prasanth M."/>
            <person name="Tamhankar A.J."/>
            <person name="Lundborg C.S."/>
        </authorList>
    </citation>
    <scope>NUCLEOTIDE SEQUENCE [LARGE SCALE GENOMIC DNA]</scope>
</reference>
<sequence length="121" mass="13738">MTEKAAQGYLIGVDGRKITMRRDATGKVMVHKALNTLLQCAGAVVMKYAMMLLNKWIEKDKVRCAKVIDMHDEGQFSVNRNDVQKLKEHTELCVKKAGEYLNMECPLASDCQIGLNWMHTH</sequence>
<dbReference type="GO" id="GO:0003887">
    <property type="term" value="F:DNA-directed DNA polymerase activity"/>
    <property type="evidence" value="ECO:0007669"/>
    <property type="project" value="InterPro"/>
</dbReference>
<dbReference type="Gene3D" id="3.30.70.370">
    <property type="match status" value="1"/>
</dbReference>
<accession>A0A2R3UA10</accession>
<dbReference type="Pfam" id="PF00476">
    <property type="entry name" value="DNA_pol_A"/>
    <property type="match status" value="1"/>
</dbReference>
<evidence type="ECO:0000313" key="2">
    <source>
        <dbReference type="EMBL" id="AVQ10057.1"/>
    </source>
</evidence>
<name>A0A2R3UA10_9CAUD</name>
<dbReference type="InterPro" id="IPR043502">
    <property type="entry name" value="DNA/RNA_pol_sf"/>
</dbReference>
<feature type="domain" description="DNA-directed DNA polymerase family A palm" evidence="1">
    <location>
        <begin position="16"/>
        <end position="118"/>
    </location>
</feature>
<protein>
    <submittedName>
        <fullName evidence="2">DNA polymerase</fullName>
    </submittedName>
</protein>
<dbReference type="GO" id="GO:0006260">
    <property type="term" value="P:DNA replication"/>
    <property type="evidence" value="ECO:0007669"/>
    <property type="project" value="InterPro"/>
</dbReference>
<dbReference type="InterPro" id="IPR001098">
    <property type="entry name" value="DNA-dir_DNA_pol_A_palm_dom"/>
</dbReference>